<dbReference type="EMBL" id="BPVZ01000035">
    <property type="protein sequence ID" value="GKV11783.1"/>
    <property type="molecule type" value="Genomic_DNA"/>
</dbReference>
<keyword evidence="2" id="KW-1185">Reference proteome</keyword>
<comment type="caution">
    <text evidence="1">The sequence shown here is derived from an EMBL/GenBank/DDBJ whole genome shotgun (WGS) entry which is preliminary data.</text>
</comment>
<protein>
    <submittedName>
        <fullName evidence="1">Uncharacterized protein</fullName>
    </submittedName>
</protein>
<evidence type="ECO:0000313" key="1">
    <source>
        <dbReference type="EMBL" id="GKV11783.1"/>
    </source>
</evidence>
<dbReference type="AlphaFoldDB" id="A0AAV5JAX0"/>
<dbReference type="Proteomes" id="UP001054252">
    <property type="component" value="Unassembled WGS sequence"/>
</dbReference>
<proteinExistence type="predicted"/>
<name>A0AAV5JAX0_9ROSI</name>
<accession>A0AAV5JAX0</accession>
<reference evidence="1 2" key="1">
    <citation type="journal article" date="2021" name="Commun. Biol.">
        <title>The genome of Shorea leprosula (Dipterocarpaceae) highlights the ecological relevance of drought in aseasonal tropical rainforests.</title>
        <authorList>
            <person name="Ng K.K.S."/>
            <person name="Kobayashi M.J."/>
            <person name="Fawcett J.A."/>
            <person name="Hatakeyama M."/>
            <person name="Paape T."/>
            <person name="Ng C.H."/>
            <person name="Ang C.C."/>
            <person name="Tnah L.H."/>
            <person name="Lee C.T."/>
            <person name="Nishiyama T."/>
            <person name="Sese J."/>
            <person name="O'Brien M.J."/>
            <person name="Copetti D."/>
            <person name="Mohd Noor M.I."/>
            <person name="Ong R.C."/>
            <person name="Putra M."/>
            <person name="Sireger I.Z."/>
            <person name="Indrioko S."/>
            <person name="Kosugi Y."/>
            <person name="Izuno A."/>
            <person name="Isagi Y."/>
            <person name="Lee S.L."/>
            <person name="Shimizu K.K."/>
        </authorList>
    </citation>
    <scope>NUCLEOTIDE SEQUENCE [LARGE SCALE GENOMIC DNA]</scope>
    <source>
        <strain evidence="1">214</strain>
    </source>
</reference>
<sequence>MAKSKRLYEEAVVYIFLNDHVVLEVNAYLFIQVPCSKLWNNRYLK</sequence>
<evidence type="ECO:0000313" key="2">
    <source>
        <dbReference type="Proteomes" id="UP001054252"/>
    </source>
</evidence>
<organism evidence="1 2">
    <name type="scientific">Rubroshorea leprosula</name>
    <dbReference type="NCBI Taxonomy" id="152421"/>
    <lineage>
        <taxon>Eukaryota</taxon>
        <taxon>Viridiplantae</taxon>
        <taxon>Streptophyta</taxon>
        <taxon>Embryophyta</taxon>
        <taxon>Tracheophyta</taxon>
        <taxon>Spermatophyta</taxon>
        <taxon>Magnoliopsida</taxon>
        <taxon>eudicotyledons</taxon>
        <taxon>Gunneridae</taxon>
        <taxon>Pentapetalae</taxon>
        <taxon>rosids</taxon>
        <taxon>malvids</taxon>
        <taxon>Malvales</taxon>
        <taxon>Dipterocarpaceae</taxon>
        <taxon>Rubroshorea</taxon>
    </lineage>
</organism>
<gene>
    <name evidence="1" type="ORF">SLEP1_g23003</name>
</gene>